<organism evidence="2 3">
    <name type="scientific">Gluconobacter thailandicus</name>
    <dbReference type="NCBI Taxonomy" id="257438"/>
    <lineage>
        <taxon>Bacteria</taxon>
        <taxon>Pseudomonadati</taxon>
        <taxon>Pseudomonadota</taxon>
        <taxon>Alphaproteobacteria</taxon>
        <taxon>Acetobacterales</taxon>
        <taxon>Acetobacteraceae</taxon>
        <taxon>Gluconobacter</taxon>
    </lineage>
</organism>
<dbReference type="AlphaFoldDB" id="A0AAP9EVR7"/>
<dbReference type="InterPro" id="IPR043128">
    <property type="entry name" value="Rev_trsase/Diguanyl_cyclase"/>
</dbReference>
<proteinExistence type="predicted"/>
<dbReference type="PROSITE" id="PS50887">
    <property type="entry name" value="GGDEF"/>
    <property type="match status" value="1"/>
</dbReference>
<evidence type="ECO:0000313" key="3">
    <source>
        <dbReference type="Proteomes" id="UP000323560"/>
    </source>
</evidence>
<gene>
    <name evidence="2" type="ORF">FXF46_09325</name>
</gene>
<dbReference type="Gene3D" id="3.30.70.270">
    <property type="match status" value="1"/>
</dbReference>
<evidence type="ECO:0000313" key="2">
    <source>
        <dbReference type="EMBL" id="QEH97650.1"/>
    </source>
</evidence>
<dbReference type="Pfam" id="PF00990">
    <property type="entry name" value="GGDEF"/>
    <property type="match status" value="1"/>
</dbReference>
<accession>A0AAP9EVR7</accession>
<evidence type="ECO:0000259" key="1">
    <source>
        <dbReference type="PROSITE" id="PS50887"/>
    </source>
</evidence>
<sequence length="325" mass="36312">MHDPGLNHRSLFPLRENQSSILPVIRKILNAMRGAILPHLGIAAALTELQKILQADSFLFNSFTPPTDDSILHQSAPLPQGLQDCLQGNTFIPDQSAIRFSAGSQYAVLICEVIRSQSPLGLICWKNTSWSPEDIELLQTVMAFIATIQEHDALQRRVLGESHYDFASNLLNWDGLKDEMERRIPRLDREGLPATLMVAYIPGLTDIARKNGFQAGEDALVQCIALLRKAVRPTDAVARLSGNTFALWMDGGDRFAMAERAERMTAHGIPLLIEPPTHLPLYLGLISREPEDQETSPDTLLERATQALHDAMDEQKKWRFSYEAP</sequence>
<reference evidence="2 3" key="1">
    <citation type="submission" date="2019-08" db="EMBL/GenBank/DDBJ databases">
        <title>Gluconobacter frateurii HD924 genome.</title>
        <authorList>
            <person name="Liu Y."/>
            <person name="Zhang P."/>
        </authorList>
    </citation>
    <scope>NUCLEOTIDE SEQUENCE [LARGE SCALE GENOMIC DNA]</scope>
    <source>
        <strain evidence="2 3">HD924</strain>
    </source>
</reference>
<dbReference type="Proteomes" id="UP000323560">
    <property type="component" value="Chromosome"/>
</dbReference>
<protein>
    <submittedName>
        <fullName evidence="2">GGDEF domain-containing protein</fullName>
    </submittedName>
</protein>
<dbReference type="InterPro" id="IPR000160">
    <property type="entry name" value="GGDEF_dom"/>
</dbReference>
<dbReference type="PANTHER" id="PTHR33121:SF79">
    <property type="entry name" value="CYCLIC DI-GMP PHOSPHODIESTERASE PDED-RELATED"/>
    <property type="match status" value="1"/>
</dbReference>
<feature type="domain" description="GGDEF" evidence="1">
    <location>
        <begin position="192"/>
        <end position="324"/>
    </location>
</feature>
<dbReference type="SMART" id="SM00267">
    <property type="entry name" value="GGDEF"/>
    <property type="match status" value="1"/>
</dbReference>
<name>A0AAP9EVR7_GLUTH</name>
<dbReference type="GO" id="GO:0071111">
    <property type="term" value="F:cyclic-guanylate-specific phosphodiesterase activity"/>
    <property type="evidence" value="ECO:0007669"/>
    <property type="project" value="InterPro"/>
</dbReference>
<dbReference type="InterPro" id="IPR050706">
    <property type="entry name" value="Cyclic-di-GMP_PDE-like"/>
</dbReference>
<dbReference type="KEGG" id="gti:FXF46_09325"/>
<dbReference type="InterPro" id="IPR029787">
    <property type="entry name" value="Nucleotide_cyclase"/>
</dbReference>
<dbReference type="PANTHER" id="PTHR33121">
    <property type="entry name" value="CYCLIC DI-GMP PHOSPHODIESTERASE PDEF"/>
    <property type="match status" value="1"/>
</dbReference>
<dbReference type="SUPFAM" id="SSF55073">
    <property type="entry name" value="Nucleotide cyclase"/>
    <property type="match status" value="1"/>
</dbReference>
<dbReference type="EMBL" id="CP043043">
    <property type="protein sequence ID" value="QEH97650.1"/>
    <property type="molecule type" value="Genomic_DNA"/>
</dbReference>